<reference evidence="4 5" key="1">
    <citation type="submission" date="2019-02" db="EMBL/GenBank/DDBJ databases">
        <title>Deep-cultivation of Planctomycetes and their phenomic and genomic characterization uncovers novel biology.</title>
        <authorList>
            <person name="Wiegand S."/>
            <person name="Jogler M."/>
            <person name="Boedeker C."/>
            <person name="Pinto D."/>
            <person name="Vollmers J."/>
            <person name="Rivas-Marin E."/>
            <person name="Kohn T."/>
            <person name="Peeters S.H."/>
            <person name="Heuer A."/>
            <person name="Rast P."/>
            <person name="Oberbeckmann S."/>
            <person name="Bunk B."/>
            <person name="Jeske O."/>
            <person name="Meyerdierks A."/>
            <person name="Storesund J.E."/>
            <person name="Kallscheuer N."/>
            <person name="Luecker S."/>
            <person name="Lage O.M."/>
            <person name="Pohl T."/>
            <person name="Merkel B.J."/>
            <person name="Hornburger P."/>
            <person name="Mueller R.-W."/>
            <person name="Bruemmer F."/>
            <person name="Labrenz M."/>
            <person name="Spormann A.M."/>
            <person name="Op den Camp H."/>
            <person name="Overmann J."/>
            <person name="Amann R."/>
            <person name="Jetten M.S.M."/>
            <person name="Mascher T."/>
            <person name="Medema M.H."/>
            <person name="Devos D.P."/>
            <person name="Kaster A.-K."/>
            <person name="Ovreas L."/>
            <person name="Rohde M."/>
            <person name="Galperin M.Y."/>
            <person name="Jogler C."/>
        </authorList>
    </citation>
    <scope>NUCLEOTIDE SEQUENCE [LARGE SCALE GENOMIC DNA]</scope>
    <source>
        <strain evidence="4 5">ETA_A8</strain>
    </source>
</reference>
<keyword evidence="3" id="KW-0732">Signal</keyword>
<gene>
    <name evidence="4" type="ORF">ETAA8_63170</name>
</gene>
<dbReference type="RefSeq" id="WP_145097839.1">
    <property type="nucleotide sequence ID" value="NZ_CP036274.1"/>
</dbReference>
<evidence type="ECO:0000256" key="2">
    <source>
        <dbReference type="SAM" id="Phobius"/>
    </source>
</evidence>
<accession>A0A517YLT0</accession>
<keyword evidence="2" id="KW-0472">Membrane</keyword>
<keyword evidence="2" id="KW-1133">Transmembrane helix</keyword>
<sequence length="225" mass="24535" precursor="true">MTLRVLIASSLLLALPGLVKAQTWTSPDGFLTVAIPDTKQFQEFPKPPEPLLVLWVSQDESTRFGVSKLPIPLKMKLLQDSVEKGFAEQIGAKVSRSPATNVAGHEVWNMSAKGPILESTQAMVRHEDAVYTLLTVTTNGDLDTEATNLFIKSLAISVPPNRAAIDAQLLPDEVRAREYSYRMGQVTGVVGIVLVAYYLSRKFRKTPTGKSPSPEPTATDSQQAT</sequence>
<feature type="compositionally biased region" description="Polar residues" evidence="1">
    <location>
        <begin position="208"/>
        <end position="225"/>
    </location>
</feature>
<feature type="transmembrane region" description="Helical" evidence="2">
    <location>
        <begin position="179"/>
        <end position="200"/>
    </location>
</feature>
<evidence type="ECO:0000313" key="4">
    <source>
        <dbReference type="EMBL" id="QDU31164.1"/>
    </source>
</evidence>
<protein>
    <submittedName>
        <fullName evidence="4">Uncharacterized protein</fullName>
    </submittedName>
</protein>
<dbReference type="Proteomes" id="UP000315017">
    <property type="component" value="Chromosome"/>
</dbReference>
<feature type="chain" id="PRO_5021845662" evidence="3">
    <location>
        <begin position="22"/>
        <end position="225"/>
    </location>
</feature>
<keyword evidence="2" id="KW-0812">Transmembrane</keyword>
<evidence type="ECO:0000256" key="1">
    <source>
        <dbReference type="SAM" id="MobiDB-lite"/>
    </source>
</evidence>
<name>A0A517YLT0_9BACT</name>
<organism evidence="4 5">
    <name type="scientific">Anatilimnocola aggregata</name>
    <dbReference type="NCBI Taxonomy" id="2528021"/>
    <lineage>
        <taxon>Bacteria</taxon>
        <taxon>Pseudomonadati</taxon>
        <taxon>Planctomycetota</taxon>
        <taxon>Planctomycetia</taxon>
        <taxon>Pirellulales</taxon>
        <taxon>Pirellulaceae</taxon>
        <taxon>Anatilimnocola</taxon>
    </lineage>
</organism>
<evidence type="ECO:0000256" key="3">
    <source>
        <dbReference type="SAM" id="SignalP"/>
    </source>
</evidence>
<dbReference type="AlphaFoldDB" id="A0A517YLT0"/>
<proteinExistence type="predicted"/>
<feature type="region of interest" description="Disordered" evidence="1">
    <location>
        <begin position="205"/>
        <end position="225"/>
    </location>
</feature>
<dbReference type="OrthoDB" id="258144at2"/>
<dbReference type="KEGG" id="aagg:ETAA8_63170"/>
<keyword evidence="5" id="KW-1185">Reference proteome</keyword>
<evidence type="ECO:0000313" key="5">
    <source>
        <dbReference type="Proteomes" id="UP000315017"/>
    </source>
</evidence>
<dbReference type="EMBL" id="CP036274">
    <property type="protein sequence ID" value="QDU31164.1"/>
    <property type="molecule type" value="Genomic_DNA"/>
</dbReference>
<feature type="signal peptide" evidence="3">
    <location>
        <begin position="1"/>
        <end position="21"/>
    </location>
</feature>